<gene>
    <name evidence="1" type="ORF">CEXT_469451</name>
</gene>
<comment type="caution">
    <text evidence="1">The sequence shown here is derived from an EMBL/GenBank/DDBJ whole genome shotgun (WGS) entry which is preliminary data.</text>
</comment>
<name>A0AAV4WMM2_CAEEX</name>
<dbReference type="Proteomes" id="UP001054945">
    <property type="component" value="Unassembled WGS sequence"/>
</dbReference>
<accession>A0AAV4WMM2</accession>
<dbReference type="AlphaFoldDB" id="A0AAV4WMM2"/>
<protein>
    <submittedName>
        <fullName evidence="1">Uncharacterized protein</fullName>
    </submittedName>
</protein>
<organism evidence="1 2">
    <name type="scientific">Caerostris extrusa</name>
    <name type="common">Bark spider</name>
    <name type="synonym">Caerostris bankana</name>
    <dbReference type="NCBI Taxonomy" id="172846"/>
    <lineage>
        <taxon>Eukaryota</taxon>
        <taxon>Metazoa</taxon>
        <taxon>Ecdysozoa</taxon>
        <taxon>Arthropoda</taxon>
        <taxon>Chelicerata</taxon>
        <taxon>Arachnida</taxon>
        <taxon>Araneae</taxon>
        <taxon>Araneomorphae</taxon>
        <taxon>Entelegynae</taxon>
        <taxon>Araneoidea</taxon>
        <taxon>Araneidae</taxon>
        <taxon>Caerostris</taxon>
    </lineage>
</organism>
<reference evidence="1 2" key="1">
    <citation type="submission" date="2021-06" db="EMBL/GenBank/DDBJ databases">
        <title>Caerostris extrusa draft genome.</title>
        <authorList>
            <person name="Kono N."/>
            <person name="Arakawa K."/>
        </authorList>
    </citation>
    <scope>NUCLEOTIDE SEQUENCE [LARGE SCALE GENOMIC DNA]</scope>
</reference>
<sequence>MPFSGNTGLWRRCPCYCHWYSEEFLGFWSGFPALFCVEQSRYGCGLDRLQRSWKQCFVRGKFSGGFSAISFRRLWK</sequence>
<dbReference type="EMBL" id="BPLR01016461">
    <property type="protein sequence ID" value="GIY84052.1"/>
    <property type="molecule type" value="Genomic_DNA"/>
</dbReference>
<evidence type="ECO:0000313" key="1">
    <source>
        <dbReference type="EMBL" id="GIY84052.1"/>
    </source>
</evidence>
<proteinExistence type="predicted"/>
<keyword evidence="2" id="KW-1185">Reference proteome</keyword>
<evidence type="ECO:0000313" key="2">
    <source>
        <dbReference type="Proteomes" id="UP001054945"/>
    </source>
</evidence>